<protein>
    <submittedName>
        <fullName evidence="1">Uncharacterized protein</fullName>
    </submittedName>
</protein>
<proteinExistence type="predicted"/>
<dbReference type="KEGG" id="lar:lam_500"/>
<sequence length="173" mass="19665">MGKRQPPTPPYPKSIASMQLAGNIGSSIANISRDNINQITPDGTLHYNQIGTNKITDPYTGSEISIPQYARTYSLNPLSQEIHDKYNLNKRYLSDILTQHLNTFAQKNNNHVNNTQSFDIPKFQADLSQEKKDDLLHKNANIIYDYGNSGGENYEKTLFSRLEPHLQQDRQSL</sequence>
<dbReference type="PATRIC" id="fig|1261131.3.peg.479"/>
<organism evidence="1 2">
    <name type="scientific">Candidatus Liberibacter americanus str. Sao Paulo</name>
    <dbReference type="NCBI Taxonomy" id="1261131"/>
    <lineage>
        <taxon>Bacteria</taxon>
        <taxon>Pseudomonadati</taxon>
        <taxon>Pseudomonadota</taxon>
        <taxon>Alphaproteobacteria</taxon>
        <taxon>Hyphomicrobiales</taxon>
        <taxon>Rhizobiaceae</taxon>
        <taxon>Liberibacter</taxon>
    </lineage>
</organism>
<dbReference type="AlphaFoldDB" id="U6B470"/>
<accession>U6B470</accession>
<reference evidence="1 2" key="1">
    <citation type="journal article" date="2014" name="Mol. Plant Microbe Interact.">
        <title>The complete genome sequence of Candidatus Liberibacter americanus, associated with citrus Huanglongbing.</title>
        <authorList>
            <person name="Wulff N.A."/>
            <person name="Zhang S."/>
            <person name="Setubal J.C."/>
            <person name="Almeida N.F."/>
            <person name="Martins E.C."/>
            <person name="Harakava R."/>
            <person name="Kumar D."/>
            <person name="Rangel L.T."/>
            <person name="Foissac X."/>
            <person name="Bove J."/>
            <person name="Gabriel D.W."/>
        </authorList>
    </citation>
    <scope>NUCLEOTIDE SEQUENCE [LARGE SCALE GENOMIC DNA]</scope>
    <source>
        <strain evidence="1 2">Sao Paulo</strain>
    </source>
</reference>
<evidence type="ECO:0000313" key="1">
    <source>
        <dbReference type="EMBL" id="AHA27859.1"/>
    </source>
</evidence>
<name>U6B470_9HYPH</name>
<dbReference type="STRING" id="1261131.lam_500"/>
<evidence type="ECO:0000313" key="2">
    <source>
        <dbReference type="Proteomes" id="UP000017862"/>
    </source>
</evidence>
<dbReference type="EMBL" id="CP006604">
    <property type="protein sequence ID" value="AHA27859.1"/>
    <property type="molecule type" value="Genomic_DNA"/>
</dbReference>
<gene>
    <name evidence="1" type="ORF">lam_500</name>
</gene>
<dbReference type="Proteomes" id="UP000017862">
    <property type="component" value="Chromosome"/>
</dbReference>
<dbReference type="RefSeq" id="WP_023466254.1">
    <property type="nucleotide sequence ID" value="NC_022793.1"/>
</dbReference>
<keyword evidence="2" id="KW-1185">Reference proteome</keyword>
<dbReference type="HOGENOM" id="CLU_1544811_0_0_5"/>